<feature type="region of interest" description="Disordered" evidence="1">
    <location>
        <begin position="79"/>
        <end position="108"/>
    </location>
</feature>
<dbReference type="EMBL" id="UGRI01000001">
    <property type="protein sequence ID" value="SUA25058.1"/>
    <property type="molecule type" value="Genomic_DNA"/>
</dbReference>
<sequence length="108" mass="11539">MPKQMESEKKICPYAATQTLESASFDQSGVNNASKPFAAPGSVSEMPTIIKNITKSSGIKNDEARATPFCTPKAIMAAVKPTRPPKGRRLCRQNPNPRLPGPPFAGSP</sequence>
<protein>
    <submittedName>
        <fullName evidence="2">Uncharacterized protein</fullName>
    </submittedName>
</protein>
<feature type="compositionally biased region" description="Pro residues" evidence="1">
    <location>
        <begin position="97"/>
        <end position="108"/>
    </location>
</feature>
<proteinExistence type="predicted"/>
<accession>A0A378W266</accession>
<gene>
    <name evidence="2" type="ORF">NCTC11421_03066</name>
</gene>
<evidence type="ECO:0000256" key="1">
    <source>
        <dbReference type="SAM" id="MobiDB-lite"/>
    </source>
</evidence>
<evidence type="ECO:0000313" key="2">
    <source>
        <dbReference type="EMBL" id="SUA25058.1"/>
    </source>
</evidence>
<name>A0A378W266_NEIGO</name>
<organism evidence="2">
    <name type="scientific">Neisseria gonorrhoeae</name>
    <dbReference type="NCBI Taxonomy" id="485"/>
    <lineage>
        <taxon>Bacteria</taxon>
        <taxon>Pseudomonadati</taxon>
        <taxon>Pseudomonadota</taxon>
        <taxon>Betaproteobacteria</taxon>
        <taxon>Neisseriales</taxon>
        <taxon>Neisseriaceae</taxon>
        <taxon>Neisseria</taxon>
    </lineage>
</organism>
<reference evidence="2" key="1">
    <citation type="submission" date="2018-06" db="EMBL/GenBank/DDBJ databases">
        <authorList>
            <consortium name="Pathogen Informatics"/>
            <person name="Doyle S."/>
        </authorList>
    </citation>
    <scope>NUCLEOTIDE SEQUENCE [LARGE SCALE GENOMIC DNA]</scope>
    <source>
        <strain evidence="2">NCTC11421</strain>
    </source>
</reference>
<dbReference type="AlphaFoldDB" id="A0A378W266"/>